<evidence type="ECO:0000313" key="5">
    <source>
        <dbReference type="Proteomes" id="UP000321393"/>
    </source>
</evidence>
<evidence type="ECO:0000256" key="1">
    <source>
        <dbReference type="SAM" id="MobiDB-lite"/>
    </source>
</evidence>
<evidence type="ECO:0000256" key="2">
    <source>
        <dbReference type="SAM" id="SignalP"/>
    </source>
</evidence>
<proteinExistence type="predicted"/>
<dbReference type="AlphaFoldDB" id="A0A5D3CVV2"/>
<reference evidence="5 6" key="1">
    <citation type="submission" date="2019-08" db="EMBL/GenBank/DDBJ databases">
        <title>Draft genome sequences of two oriental melons (Cucumis melo L. var makuwa).</title>
        <authorList>
            <person name="Kwon S.-Y."/>
        </authorList>
    </citation>
    <scope>NUCLEOTIDE SEQUENCE [LARGE SCALE GENOMIC DNA]</scope>
    <source>
        <strain evidence="6">cv. Chang Bougi</strain>
        <strain evidence="5">cv. SW 3</strain>
        <tissue evidence="4">Leaf</tissue>
    </source>
</reference>
<evidence type="ECO:0000313" key="3">
    <source>
        <dbReference type="EMBL" id="KAA0054503.1"/>
    </source>
</evidence>
<feature type="signal peptide" evidence="2">
    <location>
        <begin position="1"/>
        <end position="27"/>
    </location>
</feature>
<keyword evidence="2" id="KW-0732">Signal</keyword>
<dbReference type="EMBL" id="SSTD01009281">
    <property type="protein sequence ID" value="TYK14536.1"/>
    <property type="molecule type" value="Genomic_DNA"/>
</dbReference>
<name>A0A5D3CVV2_CUCMM</name>
<comment type="caution">
    <text evidence="4">The sequence shown here is derived from an EMBL/GenBank/DDBJ whole genome shotgun (WGS) entry which is preliminary data.</text>
</comment>
<accession>A0A5D3CVV2</accession>
<evidence type="ECO:0000313" key="6">
    <source>
        <dbReference type="Proteomes" id="UP000321947"/>
    </source>
</evidence>
<feature type="region of interest" description="Disordered" evidence="1">
    <location>
        <begin position="94"/>
        <end position="117"/>
    </location>
</feature>
<dbReference type="Proteomes" id="UP000321393">
    <property type="component" value="Unassembled WGS sequence"/>
</dbReference>
<sequence>MAISRRLALILSLGTILFSFLFTRVSAAGSDYGNDIHTVRHPSDTADCKREHLDKGDQCREDNDLFEDDDFDDTYKIVNNIAITLSASGSILQPDAEESDDIPSSEEEIGNMLIVGH</sequence>
<dbReference type="Proteomes" id="UP000321947">
    <property type="component" value="Unassembled WGS sequence"/>
</dbReference>
<protein>
    <submittedName>
        <fullName evidence="4">Uncharacterized protein</fullName>
    </submittedName>
</protein>
<feature type="chain" id="PRO_5042723161" evidence="2">
    <location>
        <begin position="28"/>
        <end position="117"/>
    </location>
</feature>
<gene>
    <name evidence="4" type="ORF">E5676_scaffold552G00150</name>
    <name evidence="3" type="ORF">E6C27_scaffold24G002830</name>
</gene>
<dbReference type="EMBL" id="SSTE01008830">
    <property type="protein sequence ID" value="KAA0054503.1"/>
    <property type="molecule type" value="Genomic_DNA"/>
</dbReference>
<organism evidence="4 6">
    <name type="scientific">Cucumis melo var. makuwa</name>
    <name type="common">Oriental melon</name>
    <dbReference type="NCBI Taxonomy" id="1194695"/>
    <lineage>
        <taxon>Eukaryota</taxon>
        <taxon>Viridiplantae</taxon>
        <taxon>Streptophyta</taxon>
        <taxon>Embryophyta</taxon>
        <taxon>Tracheophyta</taxon>
        <taxon>Spermatophyta</taxon>
        <taxon>Magnoliopsida</taxon>
        <taxon>eudicotyledons</taxon>
        <taxon>Gunneridae</taxon>
        <taxon>Pentapetalae</taxon>
        <taxon>rosids</taxon>
        <taxon>fabids</taxon>
        <taxon>Cucurbitales</taxon>
        <taxon>Cucurbitaceae</taxon>
        <taxon>Benincaseae</taxon>
        <taxon>Cucumis</taxon>
    </lineage>
</organism>
<evidence type="ECO:0000313" key="4">
    <source>
        <dbReference type="EMBL" id="TYK14536.1"/>
    </source>
</evidence>
<feature type="compositionally biased region" description="Acidic residues" evidence="1">
    <location>
        <begin position="95"/>
        <end position="109"/>
    </location>
</feature>
<dbReference type="OrthoDB" id="10327461at2759"/>